<dbReference type="EMBL" id="KQ982080">
    <property type="protein sequence ID" value="KYQ60382.1"/>
    <property type="molecule type" value="Genomic_DNA"/>
</dbReference>
<proteinExistence type="predicted"/>
<protein>
    <submittedName>
        <fullName evidence="1">Uncharacterized protein</fullName>
    </submittedName>
</protein>
<evidence type="ECO:0000313" key="1">
    <source>
        <dbReference type="EMBL" id="KYQ60382.1"/>
    </source>
</evidence>
<feature type="non-terminal residue" evidence="1">
    <location>
        <position position="1"/>
    </location>
</feature>
<organism evidence="1 2">
    <name type="scientific">Mycetomoellerius zeteki</name>
    <dbReference type="NCBI Taxonomy" id="64791"/>
    <lineage>
        <taxon>Eukaryota</taxon>
        <taxon>Metazoa</taxon>
        <taxon>Ecdysozoa</taxon>
        <taxon>Arthropoda</taxon>
        <taxon>Hexapoda</taxon>
        <taxon>Insecta</taxon>
        <taxon>Pterygota</taxon>
        <taxon>Neoptera</taxon>
        <taxon>Endopterygota</taxon>
        <taxon>Hymenoptera</taxon>
        <taxon>Apocrita</taxon>
        <taxon>Aculeata</taxon>
        <taxon>Formicoidea</taxon>
        <taxon>Formicidae</taxon>
        <taxon>Myrmicinae</taxon>
        <taxon>Mycetomoellerius</taxon>
    </lineage>
</organism>
<sequence>IPQHHGSQERFSLTRLQRYPSARPSSRVFRLYAAWLSFTISSYLPVKAEFHVSSKMRQASGCDTSRKIERVRVKRIACWEMSVCSRREEIRCNQ</sequence>
<evidence type="ECO:0000313" key="2">
    <source>
        <dbReference type="Proteomes" id="UP000075809"/>
    </source>
</evidence>
<dbReference type="Proteomes" id="UP000075809">
    <property type="component" value="Unassembled WGS sequence"/>
</dbReference>
<gene>
    <name evidence="1" type="ORF">ALC60_00790</name>
</gene>
<reference evidence="1 2" key="1">
    <citation type="submission" date="2015-09" db="EMBL/GenBank/DDBJ databases">
        <title>Trachymyrmex zeteki WGS genome.</title>
        <authorList>
            <person name="Nygaard S."/>
            <person name="Hu H."/>
            <person name="Boomsma J."/>
            <person name="Zhang G."/>
        </authorList>
    </citation>
    <scope>NUCLEOTIDE SEQUENCE [LARGE SCALE GENOMIC DNA]</scope>
    <source>
        <strain evidence="1">Tzet28-1</strain>
        <tissue evidence="1">Whole body</tissue>
    </source>
</reference>
<keyword evidence="2" id="KW-1185">Reference proteome</keyword>
<name>A0A151XIZ6_9HYME</name>
<accession>A0A151XIZ6</accession>
<dbReference type="AlphaFoldDB" id="A0A151XIZ6"/>